<dbReference type="InterPro" id="IPR036259">
    <property type="entry name" value="MFS_trans_sf"/>
</dbReference>
<feature type="transmembrane region" description="Helical" evidence="6">
    <location>
        <begin position="392"/>
        <end position="410"/>
    </location>
</feature>
<dbReference type="InterPro" id="IPR005829">
    <property type="entry name" value="Sugar_transporter_CS"/>
</dbReference>
<feature type="transmembrane region" description="Helical" evidence="6">
    <location>
        <begin position="131"/>
        <end position="154"/>
    </location>
</feature>
<dbReference type="Proteomes" id="UP000471126">
    <property type="component" value="Unassembled WGS sequence"/>
</dbReference>
<feature type="transmembrane region" description="Helical" evidence="6">
    <location>
        <begin position="75"/>
        <end position="95"/>
    </location>
</feature>
<dbReference type="GO" id="GO:0022857">
    <property type="term" value="F:transmembrane transporter activity"/>
    <property type="evidence" value="ECO:0007669"/>
    <property type="project" value="InterPro"/>
</dbReference>
<name>A0A6P0GLC8_9ACTN</name>
<organism evidence="8 9">
    <name type="scientific">Geodermatophilus normandii</name>
    <dbReference type="NCBI Taxonomy" id="1137989"/>
    <lineage>
        <taxon>Bacteria</taxon>
        <taxon>Bacillati</taxon>
        <taxon>Actinomycetota</taxon>
        <taxon>Actinomycetes</taxon>
        <taxon>Geodermatophilales</taxon>
        <taxon>Geodermatophilaceae</taxon>
        <taxon>Geodermatophilus</taxon>
    </lineage>
</organism>
<dbReference type="InterPro" id="IPR050189">
    <property type="entry name" value="MFS_Efflux_Transporters"/>
</dbReference>
<dbReference type="PANTHER" id="PTHR43124:SF3">
    <property type="entry name" value="CHLORAMPHENICOL EFFLUX PUMP RV0191"/>
    <property type="match status" value="1"/>
</dbReference>
<keyword evidence="3 6" id="KW-0812">Transmembrane</keyword>
<dbReference type="GO" id="GO:0005886">
    <property type="term" value="C:plasma membrane"/>
    <property type="evidence" value="ECO:0007669"/>
    <property type="project" value="UniProtKB-SubCell"/>
</dbReference>
<feature type="transmembrane region" description="Helical" evidence="6">
    <location>
        <begin position="362"/>
        <end position="386"/>
    </location>
</feature>
<feature type="transmembrane region" description="Helical" evidence="6">
    <location>
        <begin position="196"/>
        <end position="214"/>
    </location>
</feature>
<keyword evidence="2" id="KW-1003">Cell membrane</keyword>
<protein>
    <submittedName>
        <fullName evidence="8">MFS transporter</fullName>
    </submittedName>
</protein>
<evidence type="ECO:0000256" key="5">
    <source>
        <dbReference type="ARBA" id="ARBA00023136"/>
    </source>
</evidence>
<evidence type="ECO:0000256" key="4">
    <source>
        <dbReference type="ARBA" id="ARBA00022989"/>
    </source>
</evidence>
<accession>A0A6P0GLC8</accession>
<dbReference type="PANTHER" id="PTHR43124">
    <property type="entry name" value="PURINE EFFLUX PUMP PBUE"/>
    <property type="match status" value="1"/>
</dbReference>
<dbReference type="Pfam" id="PF07690">
    <property type="entry name" value="MFS_1"/>
    <property type="match status" value="1"/>
</dbReference>
<feature type="transmembrane region" description="Helical" evidence="6">
    <location>
        <begin position="325"/>
        <end position="350"/>
    </location>
</feature>
<feature type="transmembrane region" description="Helical" evidence="6">
    <location>
        <begin position="40"/>
        <end position="63"/>
    </location>
</feature>
<dbReference type="CDD" id="cd17473">
    <property type="entry name" value="MFS_arabinose_efflux_permease_like"/>
    <property type="match status" value="1"/>
</dbReference>
<comment type="subcellular location">
    <subcellularLocation>
        <location evidence="1">Cell membrane</location>
        <topology evidence="1">Multi-pass membrane protein</topology>
    </subcellularLocation>
</comment>
<reference evidence="8 9" key="1">
    <citation type="submission" date="2019-12" db="EMBL/GenBank/DDBJ databases">
        <title>WGS of CPCC 203550 I12A-02606.</title>
        <authorList>
            <person name="Jiang Z."/>
        </authorList>
    </citation>
    <scope>NUCLEOTIDE SEQUENCE [LARGE SCALE GENOMIC DNA]</scope>
    <source>
        <strain evidence="8 9">I12A-02606</strain>
    </source>
</reference>
<feature type="transmembrane region" description="Helical" evidence="6">
    <location>
        <begin position="267"/>
        <end position="292"/>
    </location>
</feature>
<evidence type="ECO:0000256" key="3">
    <source>
        <dbReference type="ARBA" id="ARBA00022692"/>
    </source>
</evidence>
<evidence type="ECO:0000313" key="9">
    <source>
        <dbReference type="Proteomes" id="UP000471126"/>
    </source>
</evidence>
<dbReference type="EMBL" id="JAAGWE010000036">
    <property type="protein sequence ID" value="NEM08183.1"/>
    <property type="molecule type" value="Genomic_DNA"/>
</dbReference>
<feature type="transmembrane region" description="Helical" evidence="6">
    <location>
        <begin position="107"/>
        <end position="125"/>
    </location>
</feature>
<feature type="transmembrane region" description="Helical" evidence="6">
    <location>
        <begin position="299"/>
        <end position="319"/>
    </location>
</feature>
<gene>
    <name evidence="8" type="ORF">GCU54_19620</name>
</gene>
<dbReference type="PROSITE" id="PS00216">
    <property type="entry name" value="SUGAR_TRANSPORT_1"/>
    <property type="match status" value="1"/>
</dbReference>
<dbReference type="Gene3D" id="1.20.1250.20">
    <property type="entry name" value="MFS general substrate transporter like domains"/>
    <property type="match status" value="1"/>
</dbReference>
<dbReference type="InterPro" id="IPR020846">
    <property type="entry name" value="MFS_dom"/>
</dbReference>
<dbReference type="SUPFAM" id="SSF103473">
    <property type="entry name" value="MFS general substrate transporter"/>
    <property type="match status" value="1"/>
</dbReference>
<keyword evidence="4 6" id="KW-1133">Transmembrane helix</keyword>
<dbReference type="AlphaFoldDB" id="A0A6P0GLC8"/>
<comment type="caution">
    <text evidence="8">The sequence shown here is derived from an EMBL/GenBank/DDBJ whole genome shotgun (WGS) entry which is preliminary data.</text>
</comment>
<keyword evidence="5 6" id="KW-0472">Membrane</keyword>
<feature type="transmembrane region" description="Helical" evidence="6">
    <location>
        <begin position="234"/>
        <end position="255"/>
    </location>
</feature>
<feature type="domain" description="Major facilitator superfamily (MFS) profile" evidence="7">
    <location>
        <begin position="38"/>
        <end position="415"/>
    </location>
</feature>
<evidence type="ECO:0000259" key="7">
    <source>
        <dbReference type="PROSITE" id="PS50850"/>
    </source>
</evidence>
<evidence type="ECO:0000256" key="1">
    <source>
        <dbReference type="ARBA" id="ARBA00004651"/>
    </source>
</evidence>
<evidence type="ECO:0000313" key="8">
    <source>
        <dbReference type="EMBL" id="NEM08183.1"/>
    </source>
</evidence>
<dbReference type="InterPro" id="IPR011701">
    <property type="entry name" value="MFS"/>
</dbReference>
<evidence type="ECO:0000256" key="2">
    <source>
        <dbReference type="ARBA" id="ARBA00022475"/>
    </source>
</evidence>
<evidence type="ECO:0000256" key="6">
    <source>
        <dbReference type="SAM" id="Phobius"/>
    </source>
</evidence>
<dbReference type="PROSITE" id="PS50850">
    <property type="entry name" value="MFS"/>
    <property type="match status" value="1"/>
</dbReference>
<feature type="transmembrane region" description="Helical" evidence="6">
    <location>
        <begin position="166"/>
        <end position="190"/>
    </location>
</feature>
<sequence>METPVSENVLSTERPAEEPLAGEIAVDPATGRPAGRVQALVLLLSSCLAVLGAVLLAPVLPRIQDAFADTPGVEALAPVVLTAPALVIGLTAMIAGRIVDRVGRKRLLVGALVVYAVVGTAPLWLPSLELIVASRVLLGLTEAAIMTCCTTLLADYFHGSQRERYFGLQVVFTTVAATVFFGVGGALGAADWRTPFWLYAVSLPLAVAAAKLIWQPAPRAQAAARAHELPALPWRRLAAPLGVSLVGGLVFYVLIVQLSFKLDDIGVGSTAVIGAASAIASVGTAVGGILFGRLAKRGPAVLVPLAFAVSGVGIVGLGLSSAVPVVITFAVITGFGNGLILPSLLTWALGSLSFEQRGRGTGVWTSAFFIGQFFCPLVVLALTGALGGLGTALALLGAVSLAAAAGVRFARPTPVAAVH</sequence>
<proteinExistence type="predicted"/>